<dbReference type="InterPro" id="IPR000225">
    <property type="entry name" value="Armadillo"/>
</dbReference>
<keyword evidence="12" id="KW-1185">Reference proteome</keyword>
<dbReference type="Pfam" id="PF04564">
    <property type="entry name" value="U-box"/>
    <property type="match status" value="1"/>
</dbReference>
<feature type="repeat" description="ARM" evidence="8">
    <location>
        <begin position="309"/>
        <end position="346"/>
    </location>
</feature>
<keyword evidence="6" id="KW-0677">Repeat</keyword>
<evidence type="ECO:0000256" key="2">
    <source>
        <dbReference type="ARBA" id="ARBA00003861"/>
    </source>
</evidence>
<evidence type="ECO:0000256" key="1">
    <source>
        <dbReference type="ARBA" id="ARBA00000900"/>
    </source>
</evidence>
<dbReference type="Gene3D" id="3.30.40.10">
    <property type="entry name" value="Zinc/RING finger domain, C3HC4 (zinc finger)"/>
    <property type="match status" value="1"/>
</dbReference>
<dbReference type="InterPro" id="IPR013083">
    <property type="entry name" value="Znf_RING/FYVE/PHD"/>
</dbReference>
<dbReference type="FunFam" id="3.30.40.10:FF:000491">
    <property type="entry name" value="RING-type E3 ubiquitin transferase"/>
    <property type="match status" value="1"/>
</dbReference>
<proteinExistence type="predicted"/>
<evidence type="ECO:0000256" key="4">
    <source>
        <dbReference type="ARBA" id="ARBA00012483"/>
    </source>
</evidence>
<dbReference type="Gene3D" id="1.25.10.10">
    <property type="entry name" value="Leucine-rich Repeat Variant"/>
    <property type="match status" value="1"/>
</dbReference>
<protein>
    <recommendedName>
        <fullName evidence="4">RING-type E3 ubiquitin transferase</fullName>
        <ecNumber evidence="4">2.3.2.27</ecNumber>
    </recommendedName>
</protein>
<reference evidence="11 12" key="1">
    <citation type="journal article" date="2020" name="IScience">
        <title>Genome Sequencing of the Endangered Kingdonia uniflora (Circaeasteraceae, Ranunculales) Reveals Potential Mechanisms of Evolutionary Specialization.</title>
        <authorList>
            <person name="Sun Y."/>
            <person name="Deng T."/>
            <person name="Zhang A."/>
            <person name="Moore M.J."/>
            <person name="Landis J.B."/>
            <person name="Lin N."/>
            <person name="Zhang H."/>
            <person name="Zhang X."/>
            <person name="Huang J."/>
            <person name="Zhang X."/>
            <person name="Sun H."/>
            <person name="Wang H."/>
        </authorList>
    </citation>
    <scope>NUCLEOTIDE SEQUENCE [LARGE SCALE GENOMIC DNA]</scope>
    <source>
        <strain evidence="11">TB1705</strain>
        <tissue evidence="11">Leaf</tissue>
    </source>
</reference>
<dbReference type="Proteomes" id="UP000541444">
    <property type="component" value="Unassembled WGS sequence"/>
</dbReference>
<name>A0A7J7LL29_9MAGN</name>
<comment type="caution">
    <text evidence="11">The sequence shown here is derived from an EMBL/GenBank/DDBJ whole genome shotgun (WGS) entry which is preliminary data.</text>
</comment>
<dbReference type="PANTHER" id="PTHR23315:SF339">
    <property type="entry name" value="U-BOX DOMAIN-CONTAINING PROTEIN 40"/>
    <property type="match status" value="1"/>
</dbReference>
<feature type="compositionally biased region" description="Basic residues" evidence="9">
    <location>
        <begin position="1"/>
        <end position="12"/>
    </location>
</feature>
<evidence type="ECO:0000256" key="3">
    <source>
        <dbReference type="ARBA" id="ARBA00004906"/>
    </source>
</evidence>
<dbReference type="SUPFAM" id="SSF57850">
    <property type="entry name" value="RING/U-box"/>
    <property type="match status" value="1"/>
</dbReference>
<feature type="compositionally biased region" description="Polar residues" evidence="9">
    <location>
        <begin position="13"/>
        <end position="25"/>
    </location>
</feature>
<dbReference type="AlphaFoldDB" id="A0A7J7LL29"/>
<dbReference type="PROSITE" id="PS50176">
    <property type="entry name" value="ARM_REPEAT"/>
    <property type="match status" value="2"/>
</dbReference>
<feature type="region of interest" description="Disordered" evidence="9">
    <location>
        <begin position="1"/>
        <end position="31"/>
    </location>
</feature>
<dbReference type="GO" id="GO:0016567">
    <property type="term" value="P:protein ubiquitination"/>
    <property type="evidence" value="ECO:0007669"/>
    <property type="project" value="UniProtKB-UniPathway"/>
</dbReference>
<comment type="catalytic activity">
    <reaction evidence="1">
        <text>S-ubiquitinyl-[E2 ubiquitin-conjugating enzyme]-L-cysteine + [acceptor protein]-L-lysine = [E2 ubiquitin-conjugating enzyme]-L-cysteine + N(6)-ubiquitinyl-[acceptor protein]-L-lysine.</text>
        <dbReference type="EC" id="2.3.2.27"/>
    </reaction>
</comment>
<dbReference type="EMBL" id="JACGCM010002208">
    <property type="protein sequence ID" value="KAF6143262.1"/>
    <property type="molecule type" value="Genomic_DNA"/>
</dbReference>
<evidence type="ECO:0000256" key="5">
    <source>
        <dbReference type="ARBA" id="ARBA00022679"/>
    </source>
</evidence>
<dbReference type="InterPro" id="IPR011989">
    <property type="entry name" value="ARM-like"/>
</dbReference>
<gene>
    <name evidence="11" type="ORF">GIB67_039045</name>
</gene>
<dbReference type="InterPro" id="IPR003613">
    <property type="entry name" value="Ubox_domain"/>
</dbReference>
<dbReference type="SMART" id="SM00504">
    <property type="entry name" value="Ubox"/>
    <property type="match status" value="1"/>
</dbReference>
<sequence>MGNRRSKWRFSLHRSSPTTPKTQNPQSPPEEFVCPISGSLMGDPVIVASGQTFERSCIQACKNLGFTPTLPNGSKPDLASSLMIPNIAIKATIQNWCDSHSVEWPKSIEGGEAEKLVRGLMGSDDEEEKGLGLGLGLGLGFEVSEKELLESVKNTPPGKFVHAATELNRRTTSHFYSSSSEESVVSTIPDTPLPLATRPCCYSSSSSSSLSSEIETLLLNPNLLSEEEEEMIVKLKSSQVFEQEEGVISLRKITKSKEELRVSICTPRLLSAVRSLLISRYLTVQVNAVAAVVNLSLEKSNKVKIVRLGIVPVLIDLLKGGFPESQEHAAGALFSLALDDENKTAIGVLGALPPLLHMLRSESKGARNDSALALYHLSLDSSNRTKLLKLGSIPTLLTLAKTGDLASRALLILCNLAACSEGRAAMLDSNAVECFVGMLREIELGSDANAMRENCISALYALSQGSLRFKGLAKDAGAVEVLRKVMERLSNRARDKTMKMLEMMRSPTEREGHQQEWENIVGSILGSGVMNWNHNKGDGGANSSGF</sequence>
<organism evidence="11 12">
    <name type="scientific">Kingdonia uniflora</name>
    <dbReference type="NCBI Taxonomy" id="39325"/>
    <lineage>
        <taxon>Eukaryota</taxon>
        <taxon>Viridiplantae</taxon>
        <taxon>Streptophyta</taxon>
        <taxon>Embryophyta</taxon>
        <taxon>Tracheophyta</taxon>
        <taxon>Spermatophyta</taxon>
        <taxon>Magnoliopsida</taxon>
        <taxon>Ranunculales</taxon>
        <taxon>Circaeasteraceae</taxon>
        <taxon>Kingdonia</taxon>
    </lineage>
</organism>
<feature type="domain" description="U-box" evidence="10">
    <location>
        <begin position="27"/>
        <end position="103"/>
    </location>
</feature>
<dbReference type="UniPathway" id="UPA00143"/>
<evidence type="ECO:0000256" key="6">
    <source>
        <dbReference type="ARBA" id="ARBA00022737"/>
    </source>
</evidence>
<comment type="pathway">
    <text evidence="3">Protein modification; protein ubiquitination.</text>
</comment>
<accession>A0A7J7LL29</accession>
<dbReference type="FunFam" id="1.25.10.10:FF:000578">
    <property type="entry name" value="RING-type E3 ubiquitin transferase"/>
    <property type="match status" value="1"/>
</dbReference>
<keyword evidence="5" id="KW-0808">Transferase</keyword>
<dbReference type="OrthoDB" id="7537227at2759"/>
<dbReference type="GO" id="GO:0061630">
    <property type="term" value="F:ubiquitin protein ligase activity"/>
    <property type="evidence" value="ECO:0007669"/>
    <property type="project" value="UniProtKB-EC"/>
</dbReference>
<evidence type="ECO:0000313" key="11">
    <source>
        <dbReference type="EMBL" id="KAF6143262.1"/>
    </source>
</evidence>
<dbReference type="EC" id="2.3.2.27" evidence="4"/>
<dbReference type="SMART" id="SM00185">
    <property type="entry name" value="ARM"/>
    <property type="match status" value="5"/>
</dbReference>
<evidence type="ECO:0000259" key="10">
    <source>
        <dbReference type="PROSITE" id="PS51698"/>
    </source>
</evidence>
<comment type="function">
    <text evidence="2">Functions as an E3 ubiquitin ligase.</text>
</comment>
<dbReference type="Pfam" id="PF00514">
    <property type="entry name" value="Arm"/>
    <property type="match status" value="2"/>
</dbReference>
<dbReference type="InterPro" id="IPR016024">
    <property type="entry name" value="ARM-type_fold"/>
</dbReference>
<feature type="repeat" description="ARM" evidence="8">
    <location>
        <begin position="350"/>
        <end position="392"/>
    </location>
</feature>
<keyword evidence="7" id="KW-0833">Ubl conjugation pathway</keyword>
<evidence type="ECO:0000256" key="7">
    <source>
        <dbReference type="ARBA" id="ARBA00022786"/>
    </source>
</evidence>
<evidence type="ECO:0000313" key="12">
    <source>
        <dbReference type="Proteomes" id="UP000541444"/>
    </source>
</evidence>
<evidence type="ECO:0000256" key="8">
    <source>
        <dbReference type="PROSITE-ProRule" id="PRU00259"/>
    </source>
</evidence>
<dbReference type="SUPFAM" id="SSF48371">
    <property type="entry name" value="ARM repeat"/>
    <property type="match status" value="1"/>
</dbReference>
<dbReference type="PANTHER" id="PTHR23315">
    <property type="entry name" value="U BOX DOMAIN-CONTAINING"/>
    <property type="match status" value="1"/>
</dbReference>
<dbReference type="PROSITE" id="PS51698">
    <property type="entry name" value="U_BOX"/>
    <property type="match status" value="1"/>
</dbReference>
<evidence type="ECO:0000256" key="9">
    <source>
        <dbReference type="SAM" id="MobiDB-lite"/>
    </source>
</evidence>